<gene>
    <name evidence="1" type="ORF">DRW07_08945</name>
</gene>
<dbReference type="Proteomes" id="UP000275281">
    <property type="component" value="Unassembled WGS sequence"/>
</dbReference>
<comment type="caution">
    <text evidence="1">The sequence shown here is derived from an EMBL/GenBank/DDBJ whole genome shotgun (WGS) entry which is preliminary data.</text>
</comment>
<proteinExistence type="predicted"/>
<protein>
    <submittedName>
        <fullName evidence="1">Uncharacterized protein</fullName>
    </submittedName>
</protein>
<evidence type="ECO:0000313" key="1">
    <source>
        <dbReference type="EMBL" id="RPJ67625.1"/>
    </source>
</evidence>
<dbReference type="EMBL" id="RPOK01000002">
    <property type="protein sequence ID" value="RPJ67625.1"/>
    <property type="molecule type" value="Genomic_DNA"/>
</dbReference>
<sequence length="286" mass="32709">MTQIPTHVEALNHLAGIDMRYHHGRNNHEIGVSRKVLSMCIAGRFSMIAPVLIRPLYGITQRAALTHLNSLVDLGYLSVFHTHRAIDNRLYVLTRDGAAFGSELIQYPIPFRSKATPSLQVNHNTIAHDLMNAYVLLRGVNRVSKNGEANPLWSGFVTEREFARLYPSHQIRTVDGLVREVGDKESFAAVELENSFKSRALRQTILEKYAYALNSGYYNKVFLFSQQRKIFDDAKRLHDDIFEMQRHAQTQSKKGASLSLSDIDRLEEGLIFRTVFCDELQRVFYP</sequence>
<accession>A0A3N5YDH7</accession>
<dbReference type="RefSeq" id="WP_124027525.1">
    <property type="nucleotide sequence ID" value="NZ_JBHRSN010000015.1"/>
</dbReference>
<keyword evidence="2" id="KW-1185">Reference proteome</keyword>
<evidence type="ECO:0000313" key="2">
    <source>
        <dbReference type="Proteomes" id="UP000275281"/>
    </source>
</evidence>
<dbReference type="AlphaFoldDB" id="A0A3N5YDH7"/>
<organism evidence="1 2">
    <name type="scientific">Alteromonas sediminis</name>
    <dbReference type="NCBI Taxonomy" id="2259342"/>
    <lineage>
        <taxon>Bacteria</taxon>
        <taxon>Pseudomonadati</taxon>
        <taxon>Pseudomonadota</taxon>
        <taxon>Gammaproteobacteria</taxon>
        <taxon>Alteromonadales</taxon>
        <taxon>Alteromonadaceae</taxon>
        <taxon>Alteromonas/Salinimonas group</taxon>
        <taxon>Alteromonas</taxon>
    </lineage>
</organism>
<dbReference type="OrthoDB" id="6287573at2"/>
<name>A0A3N5YDH7_9ALTE</name>
<reference evidence="1 2" key="1">
    <citation type="submission" date="2018-11" db="EMBL/GenBank/DDBJ databases">
        <authorList>
            <person name="Ye M.-Q."/>
            <person name="Du Z.-J."/>
        </authorList>
    </citation>
    <scope>NUCLEOTIDE SEQUENCE [LARGE SCALE GENOMIC DNA]</scope>
    <source>
        <strain evidence="1 2">U0105</strain>
    </source>
</reference>